<protein>
    <recommendedName>
        <fullName evidence="1">Hedgehog/Intein (Hint) domain-containing protein</fullName>
    </recommendedName>
</protein>
<sequence>MTQLFGTGNSVTSSGTYDLMPIAVLGILGSADATVSSSTGAEVDATINITGLLDLPVTALSTYTITAEKNTSVTVSAGSVAIGTETILNADGGTISLGGGLLNAATGVTINLSNGGTFNGSAVISALSGATINFESGGGVLNLAGSSTGLALLSGASIKNFGTGDSIIIESNGSPATISSVSYNSLLGTTDITFSNNDSVTLTGEYQNTDPTASNYVNAVAESGDTGTVIVCFLSGTMIQTPTGDIAVEALQVGDAINIFDCSVPAGTTRNIVWAGHHKAVVRPHLPDDEAGYPVRIVKDAITDGVPYKDMLITAEHCLFFDGKFVPVRMLVNGRSIFYDKSITSYDYYHIETAQHSVIMADGMLSESYLDTGNRRNFHQAGNVVRIGSSPRNWADDAAAPLAVNRDFVEPLFHRIGERAIASGHAPRSEPPIVETNADLHLVTKTGAVLRTMREANGHAFFMIPPGIEEVRIMSRTGRPSDMVGPYVDDRRHLGVLVRSIKLFEGNIARPVTSHLAPDAPAGWHDGGYMPCKEPCRWTDGQATLPLGHRHPTLMGLLCLEIIAGGPYNVEKDNIPQNDTRLTA</sequence>
<proteinExistence type="predicted"/>
<name>D5QA92_NOVHA</name>
<dbReference type="Proteomes" id="UP000006468">
    <property type="component" value="Chromosome"/>
</dbReference>
<dbReference type="EMBL" id="ADTV01000002">
    <property type="protein sequence ID" value="EFG85944.1"/>
    <property type="molecule type" value="Genomic_DNA"/>
</dbReference>
<evidence type="ECO:0000313" key="3">
    <source>
        <dbReference type="Proteomes" id="UP000006468"/>
    </source>
</evidence>
<dbReference type="InterPro" id="IPR028992">
    <property type="entry name" value="Hedgehog/Intein_dom"/>
</dbReference>
<comment type="caution">
    <text evidence="2">The sequence shown here is derived from an EMBL/GenBank/DDBJ whole genome shotgun (WGS) entry which is preliminary data.</text>
</comment>
<feature type="domain" description="Hedgehog/Intein (Hint)" evidence="1">
    <location>
        <begin position="231"/>
        <end position="372"/>
    </location>
</feature>
<evidence type="ECO:0000259" key="1">
    <source>
        <dbReference type="Pfam" id="PF13403"/>
    </source>
</evidence>
<dbReference type="SUPFAM" id="SSF51294">
    <property type="entry name" value="Hedgehog/intein (Hint) domain"/>
    <property type="match status" value="1"/>
</dbReference>
<accession>D5QA92</accession>
<gene>
    <name evidence="2" type="ORF">GXY_00134</name>
</gene>
<dbReference type="HOGENOM" id="CLU_021890_1_0_5"/>
<evidence type="ECO:0000313" key="2">
    <source>
        <dbReference type="EMBL" id="EFG85944.1"/>
    </source>
</evidence>
<reference evidence="2 3" key="1">
    <citation type="journal article" date="2010" name="J. Bacteriol.">
        <title>Genome sequence of a cellulose-producing bacterium, Gluconacetobacter hansenii ATCC 23769.</title>
        <authorList>
            <person name="Iyer P.R."/>
            <person name="Geib S.M."/>
            <person name="Catchmark J."/>
            <person name="Kao T.H."/>
            <person name="Tien M."/>
        </authorList>
    </citation>
    <scope>NUCLEOTIDE SEQUENCE [LARGE SCALE GENOMIC DNA]</scope>
    <source>
        <strain evidence="2 3">ATCC 23769</strain>
    </source>
</reference>
<organism evidence="2 3">
    <name type="scientific">Novacetimonas hansenii ATCC 23769</name>
    <dbReference type="NCBI Taxonomy" id="714995"/>
    <lineage>
        <taxon>Bacteria</taxon>
        <taxon>Pseudomonadati</taxon>
        <taxon>Pseudomonadota</taxon>
        <taxon>Alphaproteobacteria</taxon>
        <taxon>Acetobacterales</taxon>
        <taxon>Acetobacteraceae</taxon>
        <taxon>Novacetimonas</taxon>
    </lineage>
</organism>
<dbReference type="InterPro" id="IPR036844">
    <property type="entry name" value="Hint_dom_sf"/>
</dbReference>
<dbReference type="AlphaFoldDB" id="D5QA92"/>
<dbReference type="Gene3D" id="2.170.16.10">
    <property type="entry name" value="Hedgehog/Intein (Hint) domain"/>
    <property type="match status" value="1"/>
</dbReference>
<dbReference type="Pfam" id="PF13403">
    <property type="entry name" value="Hint_2"/>
    <property type="match status" value="1"/>
</dbReference>